<evidence type="ECO:0000256" key="12">
    <source>
        <dbReference type="ARBA" id="ARBA00023027"/>
    </source>
</evidence>
<dbReference type="GO" id="GO:0006120">
    <property type="term" value="P:mitochondrial electron transport, NADH to ubiquinone"/>
    <property type="evidence" value="ECO:0007669"/>
    <property type="project" value="InterPro"/>
</dbReference>
<proteinExistence type="inferred from homology"/>
<comment type="function">
    <text evidence="16 19">Core subunit of the mitochondrial membrane respiratory chain NADH dehydrogenase (Complex I) which catalyzes electron transfer from NADH through the respiratory chain, using ubiquinone as an electron acceptor. Essential for the catalytic activity and assembly of complex I.</text>
</comment>
<evidence type="ECO:0000256" key="16">
    <source>
        <dbReference type="ARBA" id="ARBA00024313"/>
    </source>
</evidence>
<dbReference type="AlphaFoldDB" id="A0A077EXZ4"/>
<dbReference type="GO" id="GO:0008137">
    <property type="term" value="F:NADH dehydrogenase (ubiquinone) activity"/>
    <property type="evidence" value="ECO:0007669"/>
    <property type="project" value="UniProtKB-EC"/>
</dbReference>
<sequence length="347" mass="39087">MNPIIYTTLIMTVMSGTMLVMISSHWLLIWIGFEMNLLAMIPVLMKNFNPRAMEAATKYFLTQATASMMLMMAIIINLLYSGQWTITKMFNPVAMTMMTMALAMKLGLSPFHFWVPEVTQGISLQAGLLLLTWQKLAPLSVLCQISQSINPSLMLTMAMLSILIGGWGGLNQTQLRKIMAYSSIAHMGWMTAVLPYNTTMTILNLLIYITMTLAMFMLLIHSSATTTLSLSHTWNKMPIITSLMMVTLLSMGGLPPLSGFMPKWMIIQEMTKNESIIMPTLMAMTALLNLYFYMRLAYSSSLTMFPSTNNMKMKWQFEHTKQMKLLPTMIVLSTLILPMTPALSSLN</sequence>
<dbReference type="PANTHER" id="PTHR46552:SF1">
    <property type="entry name" value="NADH-UBIQUINONE OXIDOREDUCTASE CHAIN 2"/>
    <property type="match status" value="1"/>
</dbReference>
<evidence type="ECO:0000256" key="6">
    <source>
        <dbReference type="ARBA" id="ARBA00022660"/>
    </source>
</evidence>
<feature type="transmembrane region" description="Helical" evidence="19">
    <location>
        <begin position="60"/>
        <end position="80"/>
    </location>
</feature>
<keyword evidence="11 19" id="KW-1133">Transmembrane helix</keyword>
<protein>
    <recommendedName>
        <fullName evidence="4 19">NADH-ubiquinone oxidoreductase chain 2</fullName>
        <ecNumber evidence="3 19">7.1.1.2</ecNumber>
    </recommendedName>
</protein>
<dbReference type="EMBL" id="KJ789952">
    <property type="protein sequence ID" value="AIL54362.1"/>
    <property type="molecule type" value="Genomic_DNA"/>
</dbReference>
<evidence type="ECO:0000256" key="3">
    <source>
        <dbReference type="ARBA" id="ARBA00012944"/>
    </source>
</evidence>
<dbReference type="PANTHER" id="PTHR46552">
    <property type="entry name" value="NADH-UBIQUINONE OXIDOREDUCTASE CHAIN 2"/>
    <property type="match status" value="1"/>
</dbReference>
<keyword evidence="5" id="KW-0813">Transport</keyword>
<feature type="transmembrane region" description="Helical" evidence="19">
    <location>
        <begin position="281"/>
        <end position="305"/>
    </location>
</feature>
<evidence type="ECO:0000256" key="17">
    <source>
        <dbReference type="ARBA" id="ARBA00029481"/>
    </source>
</evidence>
<dbReference type="EC" id="7.1.1.2" evidence="3 19"/>
<dbReference type="PRINTS" id="PR01436">
    <property type="entry name" value="NADHDHGNASE2"/>
</dbReference>
<evidence type="ECO:0000256" key="19">
    <source>
        <dbReference type="RuleBase" id="RU003403"/>
    </source>
</evidence>
<dbReference type="InterPro" id="IPR010933">
    <property type="entry name" value="NADH_DH_su2_C"/>
</dbReference>
<reference evidence="22" key="1">
    <citation type="submission" date="2014-05" db="EMBL/GenBank/DDBJ databases">
        <authorList>
            <person name="Li H."/>
        </authorList>
    </citation>
    <scope>NUCLEOTIDE SEQUENCE</scope>
</reference>
<evidence type="ECO:0000259" key="20">
    <source>
        <dbReference type="Pfam" id="PF00361"/>
    </source>
</evidence>
<feature type="transmembrane region" description="Helical" evidence="19">
    <location>
        <begin position="325"/>
        <end position="344"/>
    </location>
</feature>
<feature type="transmembrane region" description="Helical" evidence="19">
    <location>
        <begin position="202"/>
        <end position="220"/>
    </location>
</feature>
<evidence type="ECO:0000256" key="10">
    <source>
        <dbReference type="ARBA" id="ARBA00022982"/>
    </source>
</evidence>
<dbReference type="Pfam" id="PF06444">
    <property type="entry name" value="NADH_dehy_S2_C"/>
    <property type="match status" value="1"/>
</dbReference>
<organism evidence="22">
    <name type="scientific">Sus scrofa domesticus</name>
    <name type="common">domestic pig</name>
    <dbReference type="NCBI Taxonomy" id="9825"/>
    <lineage>
        <taxon>Eukaryota</taxon>
        <taxon>Metazoa</taxon>
        <taxon>Chordata</taxon>
        <taxon>Craniata</taxon>
        <taxon>Vertebrata</taxon>
        <taxon>Euteleostomi</taxon>
        <taxon>Mammalia</taxon>
        <taxon>Eutheria</taxon>
        <taxon>Laurasiatheria</taxon>
        <taxon>Artiodactyla</taxon>
        <taxon>Suina</taxon>
        <taxon>Suidae</taxon>
        <taxon>Sus</taxon>
    </lineage>
</organism>
<keyword evidence="10 19" id="KW-0249">Electron transport</keyword>
<gene>
    <name evidence="22" type="primary">ND2</name>
</gene>
<evidence type="ECO:0000313" key="22">
    <source>
        <dbReference type="EMBL" id="AIL54362.1"/>
    </source>
</evidence>
<evidence type="ECO:0000256" key="18">
    <source>
        <dbReference type="ARBA" id="ARBA00049551"/>
    </source>
</evidence>
<feature type="domain" description="NADH:quinone oxidoreductase/Mrp antiporter transmembrane" evidence="20">
    <location>
        <begin position="23"/>
        <end position="287"/>
    </location>
</feature>
<feature type="transmembrane region" description="Helical" evidence="19">
    <location>
        <begin position="92"/>
        <end position="115"/>
    </location>
</feature>
<keyword evidence="14 19" id="KW-0496">Mitochondrion</keyword>
<name>A0A077EXZ4_PIG</name>
<keyword evidence="6 19" id="KW-0679">Respiratory chain</keyword>
<evidence type="ECO:0000256" key="1">
    <source>
        <dbReference type="ARBA" id="ARBA00004448"/>
    </source>
</evidence>
<evidence type="ECO:0000256" key="11">
    <source>
        <dbReference type="ARBA" id="ARBA00022989"/>
    </source>
</evidence>
<accession>A0A077EXZ4</accession>
<feature type="domain" description="NADH dehydrogenase subunit 2 C-terminal" evidence="21">
    <location>
        <begin position="290"/>
        <end position="343"/>
    </location>
</feature>
<comment type="subcellular location">
    <subcellularLocation>
        <location evidence="1 19">Mitochondrion inner membrane</location>
        <topology evidence="1 19">Multi-pass membrane protein</topology>
    </subcellularLocation>
</comment>
<comment type="subunit">
    <text evidence="17">Core subunit of respiratory chain NADH dehydrogenase (Complex I) which is composed of 45 different subunits. Interacts with TMEM242.</text>
</comment>
<evidence type="ECO:0000256" key="5">
    <source>
        <dbReference type="ARBA" id="ARBA00022448"/>
    </source>
</evidence>
<evidence type="ECO:0000256" key="13">
    <source>
        <dbReference type="ARBA" id="ARBA00023075"/>
    </source>
</evidence>
<keyword evidence="7 19" id="KW-0812">Transmembrane</keyword>
<keyword evidence="15 19" id="KW-0472">Membrane</keyword>
<evidence type="ECO:0000256" key="2">
    <source>
        <dbReference type="ARBA" id="ARBA00007012"/>
    </source>
</evidence>
<keyword evidence="8 19" id="KW-0999">Mitochondrion inner membrane</keyword>
<evidence type="ECO:0000256" key="7">
    <source>
        <dbReference type="ARBA" id="ARBA00022692"/>
    </source>
</evidence>
<evidence type="ECO:0000259" key="21">
    <source>
        <dbReference type="Pfam" id="PF06444"/>
    </source>
</evidence>
<dbReference type="GO" id="GO:0005743">
    <property type="term" value="C:mitochondrial inner membrane"/>
    <property type="evidence" value="ECO:0007669"/>
    <property type="project" value="UniProtKB-SubCell"/>
</dbReference>
<dbReference type="InterPro" id="IPR003917">
    <property type="entry name" value="NADH_UbQ_OxRdtase_chain2"/>
</dbReference>
<keyword evidence="13 19" id="KW-0830">Ubiquinone</keyword>
<feature type="transmembrane region" description="Helical" evidence="19">
    <location>
        <begin position="28"/>
        <end position="48"/>
    </location>
</feature>
<feature type="transmembrane region" description="Helical" evidence="19">
    <location>
        <begin position="153"/>
        <end position="171"/>
    </location>
</feature>
<feature type="transmembrane region" description="Helical" evidence="19">
    <location>
        <begin position="240"/>
        <end position="261"/>
    </location>
</feature>
<evidence type="ECO:0000256" key="4">
    <source>
        <dbReference type="ARBA" id="ARBA00021008"/>
    </source>
</evidence>
<evidence type="ECO:0000256" key="9">
    <source>
        <dbReference type="ARBA" id="ARBA00022967"/>
    </source>
</evidence>
<dbReference type="InterPro" id="IPR001750">
    <property type="entry name" value="ND/Mrp_TM"/>
</dbReference>
<evidence type="ECO:0000256" key="15">
    <source>
        <dbReference type="ARBA" id="ARBA00023136"/>
    </source>
</evidence>
<keyword evidence="12 19" id="KW-0520">NAD</keyword>
<dbReference type="Pfam" id="PF00361">
    <property type="entry name" value="Proton_antipo_M"/>
    <property type="match status" value="1"/>
</dbReference>
<geneLocation type="mitochondrion" evidence="22"/>
<evidence type="ECO:0000256" key="14">
    <source>
        <dbReference type="ARBA" id="ARBA00023128"/>
    </source>
</evidence>
<comment type="similarity">
    <text evidence="2 19">Belongs to the complex I subunit 2 family.</text>
</comment>
<evidence type="ECO:0000256" key="8">
    <source>
        <dbReference type="ARBA" id="ARBA00022792"/>
    </source>
</evidence>
<keyword evidence="9 19" id="KW-1278">Translocase</keyword>
<comment type="catalytic activity">
    <reaction evidence="18 19">
        <text>a ubiquinone + NADH + 5 H(+)(in) = a ubiquinol + NAD(+) + 4 H(+)(out)</text>
        <dbReference type="Rhea" id="RHEA:29091"/>
        <dbReference type="Rhea" id="RHEA-COMP:9565"/>
        <dbReference type="Rhea" id="RHEA-COMP:9566"/>
        <dbReference type="ChEBI" id="CHEBI:15378"/>
        <dbReference type="ChEBI" id="CHEBI:16389"/>
        <dbReference type="ChEBI" id="CHEBI:17976"/>
        <dbReference type="ChEBI" id="CHEBI:57540"/>
        <dbReference type="ChEBI" id="CHEBI:57945"/>
        <dbReference type="EC" id="7.1.1.2"/>
    </reaction>
</comment>
<dbReference type="InterPro" id="IPR050175">
    <property type="entry name" value="Complex_I_Subunit_2"/>
</dbReference>